<evidence type="ECO:0000313" key="4">
    <source>
        <dbReference type="Proteomes" id="UP000264294"/>
    </source>
</evidence>
<sequence>MSTVEKISIRGKKTLKLNHVLIAEVSNADPLEVQKTSHMMQSYIKSHGKAIVGPLINHSYSVVDNDGNMRINIKLIMQLDSPLHILDENYEFKKQLRIDNCLFARFYEKEENIKFAYFKLNVHAFENDLNLQGESYTVYVKQNSDKLMADIFMPLQD</sequence>
<accession>A0A090Z6I2</accession>
<dbReference type="Proteomes" id="UP000029389">
    <property type="component" value="Unassembled WGS sequence"/>
</dbReference>
<dbReference type="Proteomes" id="UP000264294">
    <property type="component" value="Unassembled WGS sequence"/>
</dbReference>
<gene>
    <name evidence="2" type="ORF">D0U04_19690</name>
    <name evidence="1" type="ORF">DJ93_180</name>
</gene>
<dbReference type="AlphaFoldDB" id="A0A090Z6I2"/>
<evidence type="ECO:0000313" key="1">
    <source>
        <dbReference type="EMBL" id="KFM99960.1"/>
    </source>
</evidence>
<evidence type="ECO:0000313" key="2">
    <source>
        <dbReference type="EMBL" id="RFT65095.1"/>
    </source>
</evidence>
<evidence type="ECO:0000313" key="3">
    <source>
        <dbReference type="Proteomes" id="UP000029389"/>
    </source>
</evidence>
<protein>
    <recommendedName>
        <fullName evidence="5">GyrI-like small molecule binding domain protein</fullName>
    </recommendedName>
</protein>
<name>A0A090Z6I2_9BACI</name>
<dbReference type="RefSeq" id="WP_042978894.1">
    <property type="nucleotide sequence ID" value="NZ_JMQC01000008.1"/>
</dbReference>
<keyword evidence="4" id="KW-1185">Reference proteome</keyword>
<comment type="caution">
    <text evidence="1">The sequence shown here is derived from an EMBL/GenBank/DDBJ whole genome shotgun (WGS) entry which is preliminary data.</text>
</comment>
<reference evidence="2 4" key="2">
    <citation type="submission" date="2018-08" db="EMBL/GenBank/DDBJ databases">
        <title>Bacillus clarus sp. nov. strain PS00077A.</title>
        <authorList>
            <person name="Mendez Acevedo M."/>
            <person name="Carroll L."/>
            <person name="Mukherjee M."/>
            <person name="Wiedmann M."/>
            <person name="Kovac J."/>
        </authorList>
    </citation>
    <scope>NUCLEOTIDE SEQUENCE [LARGE SCALE GENOMIC DNA]</scope>
    <source>
        <strain evidence="2 4">PS00077A</strain>
    </source>
</reference>
<proteinExistence type="predicted"/>
<evidence type="ECO:0008006" key="5">
    <source>
        <dbReference type="Google" id="ProtNLM"/>
    </source>
</evidence>
<dbReference type="PATRIC" id="fig|1405.8.peg.348"/>
<dbReference type="EMBL" id="QVOD01000028">
    <property type="protein sequence ID" value="RFT65095.1"/>
    <property type="molecule type" value="Genomic_DNA"/>
</dbReference>
<reference evidence="1 3" key="1">
    <citation type="submission" date="2014-04" db="EMBL/GenBank/DDBJ databases">
        <authorList>
            <person name="Bishop-Lilly K.A."/>
            <person name="Broomall S.M."/>
            <person name="Chain P.S."/>
            <person name="Chertkov O."/>
            <person name="Coyne S.R."/>
            <person name="Daligault H.E."/>
            <person name="Davenport K.W."/>
            <person name="Erkkila T."/>
            <person name="Frey K.G."/>
            <person name="Gibbons H.S."/>
            <person name="Gu W."/>
            <person name="Jaissle J."/>
            <person name="Johnson S.L."/>
            <person name="Koroleva G.I."/>
            <person name="Ladner J.T."/>
            <person name="Lo C.-C."/>
            <person name="Minogue T.D."/>
            <person name="Munk C."/>
            <person name="Palacios G.F."/>
            <person name="Redden C.L."/>
            <person name="Rosenzweig C.N."/>
            <person name="Scholz M.B."/>
            <person name="Teshima H."/>
            <person name="Xu Y."/>
        </authorList>
    </citation>
    <scope>NUCLEOTIDE SEQUENCE [LARGE SCALE GENOMIC DNA]</scope>
    <source>
        <strain evidence="1 3">BHP</strain>
    </source>
</reference>
<organism evidence="1 3">
    <name type="scientific">Bacillus clarus</name>
    <dbReference type="NCBI Taxonomy" id="2338372"/>
    <lineage>
        <taxon>Bacteria</taxon>
        <taxon>Bacillati</taxon>
        <taxon>Bacillota</taxon>
        <taxon>Bacilli</taxon>
        <taxon>Bacillales</taxon>
        <taxon>Bacillaceae</taxon>
        <taxon>Bacillus</taxon>
        <taxon>Bacillus cereus group</taxon>
    </lineage>
</organism>
<dbReference type="EMBL" id="JMQC01000008">
    <property type="protein sequence ID" value="KFM99960.1"/>
    <property type="molecule type" value="Genomic_DNA"/>
</dbReference>